<reference evidence="7 8" key="1">
    <citation type="submission" date="2016-07" db="EMBL/GenBank/DDBJ databases">
        <title>Draft genome of the white-rot fungus Obba rivulosa 3A-2.</title>
        <authorList>
            <consortium name="DOE Joint Genome Institute"/>
            <person name="Miettinen O."/>
            <person name="Riley R."/>
            <person name="Acob R."/>
            <person name="Barry K."/>
            <person name="Cullen D."/>
            <person name="De Vries R."/>
            <person name="Hainaut M."/>
            <person name="Hatakka A."/>
            <person name="Henrissat B."/>
            <person name="Hilden K."/>
            <person name="Kuo R."/>
            <person name="Labutti K."/>
            <person name="Lipzen A."/>
            <person name="Makela M.R."/>
            <person name="Sandor L."/>
            <person name="Spatafora J.W."/>
            <person name="Grigoriev I.V."/>
            <person name="Hibbett D.S."/>
        </authorList>
    </citation>
    <scope>NUCLEOTIDE SEQUENCE [LARGE SCALE GENOMIC DNA]</scope>
    <source>
        <strain evidence="7 8">3A-2</strain>
    </source>
</reference>
<evidence type="ECO:0000256" key="6">
    <source>
        <dbReference type="ARBA" id="ARBA00023242"/>
    </source>
</evidence>
<dbReference type="GO" id="GO:0001046">
    <property type="term" value="F:core promoter sequence-specific DNA binding"/>
    <property type="evidence" value="ECO:0007669"/>
    <property type="project" value="TreeGrafter"/>
</dbReference>
<keyword evidence="5" id="KW-0804">Transcription</keyword>
<dbReference type="GO" id="GO:0005634">
    <property type="term" value="C:nucleus"/>
    <property type="evidence" value="ECO:0007669"/>
    <property type="project" value="UniProtKB-SubCell"/>
</dbReference>
<accession>A0A8E2J5F8</accession>
<comment type="subcellular location">
    <subcellularLocation>
        <location evidence="1">Nucleus</location>
    </subcellularLocation>
</comment>
<evidence type="ECO:0000313" key="8">
    <source>
        <dbReference type="Proteomes" id="UP000250043"/>
    </source>
</evidence>
<name>A0A8E2J5F8_9APHY</name>
<dbReference type="GO" id="GO:0000978">
    <property type="term" value="F:RNA polymerase II cis-regulatory region sequence-specific DNA binding"/>
    <property type="evidence" value="ECO:0007669"/>
    <property type="project" value="TreeGrafter"/>
</dbReference>
<protein>
    <recommendedName>
        <fullName evidence="9">snRNA-activating protein complex subunit 3</fullName>
    </recommendedName>
</protein>
<sequence length="422" mass="46024">MAALSLGQGQAHESHFGPASEPIVIPQFLEATSDISLESHSVAGLPNTSVPAGVARLWNELSSAEQIAVGTECRYDSVDDLEGTLHDALNNPRSMAYVTKSHEVLVQSIYDTADTSKKKRKRTVLPDTTQGHPDALALKAKLDHVMLKCWPLTQHAASFIRPPKHSDHNTLTDVKKLVGLSNPPSEHEALVFVTVYDKLSWGHKLLSRSSQHVLLSSQTLGDLFEAIPCCSNEIPESRTSDAGRVTGYDPAQSSRGSAGCVICINGTAYGDGQSEEDYSDKLLKHLSTLPAAKRPTLEKGPSLHDMTFAALSFKLHEPYWLLHAGNCEHFVVVDQVRLRHHLDPRCSSFPLTTQITPPLLDMCRACNKVPAVYAVIGDVRLGETPFVICGPCWRWMGNPGGTDGENIIVVPLSKHEHGWQGS</sequence>
<comment type="similarity">
    <text evidence="2">Belongs to the SNAPC3/SRD2 family.</text>
</comment>
<dbReference type="GO" id="GO:0042796">
    <property type="term" value="P:snRNA transcription by RNA polymerase III"/>
    <property type="evidence" value="ECO:0007669"/>
    <property type="project" value="TreeGrafter"/>
</dbReference>
<dbReference type="OrthoDB" id="3437960at2759"/>
<evidence type="ECO:0000313" key="7">
    <source>
        <dbReference type="EMBL" id="OCH95162.1"/>
    </source>
</evidence>
<evidence type="ECO:0000256" key="1">
    <source>
        <dbReference type="ARBA" id="ARBA00004123"/>
    </source>
</evidence>
<proteinExistence type="inferred from homology"/>
<keyword evidence="8" id="KW-1185">Reference proteome</keyword>
<dbReference type="Pfam" id="PF12251">
    <property type="entry name" value="SNAPC3"/>
    <property type="match status" value="1"/>
</dbReference>
<keyword evidence="4" id="KW-0238">DNA-binding</keyword>
<dbReference type="Proteomes" id="UP000250043">
    <property type="component" value="Unassembled WGS sequence"/>
</dbReference>
<dbReference type="GO" id="GO:0001006">
    <property type="term" value="F:RNA polymerase III type 3 promoter sequence-specific DNA binding"/>
    <property type="evidence" value="ECO:0007669"/>
    <property type="project" value="TreeGrafter"/>
</dbReference>
<dbReference type="GO" id="GO:0019185">
    <property type="term" value="C:snRNA-activating protein complex"/>
    <property type="evidence" value="ECO:0007669"/>
    <property type="project" value="TreeGrafter"/>
</dbReference>
<dbReference type="PANTHER" id="PTHR13421">
    <property type="entry name" value="SNRNA-ACTIVATING PROTEIN COMPLEX SUBUNIT 3"/>
    <property type="match status" value="1"/>
</dbReference>
<dbReference type="AlphaFoldDB" id="A0A8E2J5F8"/>
<keyword evidence="6" id="KW-0539">Nucleus</keyword>
<dbReference type="GO" id="GO:0003681">
    <property type="term" value="F:bent DNA binding"/>
    <property type="evidence" value="ECO:0007669"/>
    <property type="project" value="TreeGrafter"/>
</dbReference>
<gene>
    <name evidence="7" type="ORF">OBBRIDRAFT_768316</name>
</gene>
<evidence type="ECO:0000256" key="3">
    <source>
        <dbReference type="ARBA" id="ARBA00023015"/>
    </source>
</evidence>
<organism evidence="7 8">
    <name type="scientific">Obba rivulosa</name>
    <dbReference type="NCBI Taxonomy" id="1052685"/>
    <lineage>
        <taxon>Eukaryota</taxon>
        <taxon>Fungi</taxon>
        <taxon>Dikarya</taxon>
        <taxon>Basidiomycota</taxon>
        <taxon>Agaricomycotina</taxon>
        <taxon>Agaricomycetes</taxon>
        <taxon>Polyporales</taxon>
        <taxon>Gelatoporiaceae</taxon>
        <taxon>Obba</taxon>
    </lineage>
</organism>
<dbReference type="PANTHER" id="PTHR13421:SF16">
    <property type="entry name" value="SNRNA-ACTIVATING PROTEIN COMPLEX SUBUNIT 3"/>
    <property type="match status" value="1"/>
</dbReference>
<evidence type="ECO:0000256" key="2">
    <source>
        <dbReference type="ARBA" id="ARBA00010410"/>
    </source>
</evidence>
<evidence type="ECO:0000256" key="5">
    <source>
        <dbReference type="ARBA" id="ARBA00023163"/>
    </source>
</evidence>
<evidence type="ECO:0008006" key="9">
    <source>
        <dbReference type="Google" id="ProtNLM"/>
    </source>
</evidence>
<dbReference type="GO" id="GO:0042795">
    <property type="term" value="P:snRNA transcription by RNA polymerase II"/>
    <property type="evidence" value="ECO:0007669"/>
    <property type="project" value="TreeGrafter"/>
</dbReference>
<keyword evidence="3" id="KW-0805">Transcription regulation</keyword>
<evidence type="ECO:0000256" key="4">
    <source>
        <dbReference type="ARBA" id="ARBA00023125"/>
    </source>
</evidence>
<dbReference type="EMBL" id="KV722338">
    <property type="protein sequence ID" value="OCH95162.1"/>
    <property type="molecule type" value="Genomic_DNA"/>
</dbReference>
<dbReference type="InterPro" id="IPR022042">
    <property type="entry name" value="snRNA-activating_su3"/>
</dbReference>